<organism evidence="2">
    <name type="scientific">bioreactor metagenome</name>
    <dbReference type="NCBI Taxonomy" id="1076179"/>
    <lineage>
        <taxon>unclassified sequences</taxon>
        <taxon>metagenomes</taxon>
        <taxon>ecological metagenomes</taxon>
    </lineage>
</organism>
<dbReference type="PROSITE" id="PS00198">
    <property type="entry name" value="4FE4S_FER_1"/>
    <property type="match status" value="2"/>
</dbReference>
<dbReference type="GO" id="GO:0016491">
    <property type="term" value="F:oxidoreductase activity"/>
    <property type="evidence" value="ECO:0007669"/>
    <property type="project" value="UniProtKB-KW"/>
</dbReference>
<dbReference type="EMBL" id="VSSQ01021816">
    <property type="protein sequence ID" value="MPM67660.1"/>
    <property type="molecule type" value="Genomic_DNA"/>
</dbReference>
<protein>
    <submittedName>
        <fullName evidence="2">NAD(P)H-quinone oxidoreductase subunit I, chloroplastic</fullName>
        <ecNumber evidence="2">1.6.5.11</ecNumber>
    </submittedName>
</protein>
<dbReference type="InterPro" id="IPR017896">
    <property type="entry name" value="4Fe4S_Fe-S-bd"/>
</dbReference>
<gene>
    <name evidence="2" type="primary">ndhI_88</name>
    <name evidence="2" type="ORF">SDC9_114584</name>
</gene>
<name>A0A645BQF0_9ZZZZ</name>
<dbReference type="PANTHER" id="PTHR43122">
    <property type="entry name" value="FERREDOXIN SUBUNIT OF PYRUVATE:FLAVODOXIN OXIDOREDUCTASE-RELATED"/>
    <property type="match status" value="1"/>
</dbReference>
<proteinExistence type="predicted"/>
<accession>A0A645BQF0</accession>
<feature type="domain" description="4Fe-4S ferredoxin-type" evidence="1">
    <location>
        <begin position="39"/>
        <end position="69"/>
    </location>
</feature>
<feature type="domain" description="4Fe-4S ferredoxin-type" evidence="1">
    <location>
        <begin position="3"/>
        <end position="32"/>
    </location>
</feature>
<evidence type="ECO:0000313" key="2">
    <source>
        <dbReference type="EMBL" id="MPM67660.1"/>
    </source>
</evidence>
<dbReference type="Gene3D" id="3.30.70.20">
    <property type="match status" value="1"/>
</dbReference>
<comment type="caution">
    <text evidence="2">The sequence shown here is derived from an EMBL/GenBank/DDBJ whole genome shotgun (WGS) entry which is preliminary data.</text>
</comment>
<dbReference type="AlphaFoldDB" id="A0A645BQF0"/>
<dbReference type="PANTHER" id="PTHR43122:SF2">
    <property type="entry name" value="FERREDOXIN SUBUNIT OF PYRUVATE:FLAVODOXIN OXIDOREDUCTASE"/>
    <property type="match status" value="1"/>
</dbReference>
<reference evidence="2" key="1">
    <citation type="submission" date="2019-08" db="EMBL/GenBank/DDBJ databases">
        <authorList>
            <person name="Kucharzyk K."/>
            <person name="Murdoch R.W."/>
            <person name="Higgins S."/>
            <person name="Loffler F."/>
        </authorList>
    </citation>
    <scope>NUCLEOTIDE SEQUENCE</scope>
</reference>
<evidence type="ECO:0000259" key="1">
    <source>
        <dbReference type="PROSITE" id="PS51379"/>
    </source>
</evidence>
<dbReference type="PROSITE" id="PS51379">
    <property type="entry name" value="4FE4S_FER_2"/>
    <property type="match status" value="2"/>
</dbReference>
<dbReference type="Pfam" id="PF12838">
    <property type="entry name" value="Fer4_7"/>
    <property type="match status" value="1"/>
</dbReference>
<dbReference type="SUPFAM" id="SSF54862">
    <property type="entry name" value="4Fe-4S ferredoxins"/>
    <property type="match status" value="1"/>
</dbReference>
<dbReference type="InterPro" id="IPR017900">
    <property type="entry name" value="4Fe4S_Fe_S_CS"/>
</dbReference>
<dbReference type="EC" id="1.6.5.11" evidence="2"/>
<keyword evidence="2" id="KW-0560">Oxidoreductase</keyword>
<sequence length="69" mass="7462">MAGTVTFDRNRCKGCELCVLVCPKHIIVIDSATNAKGYHPAIVERMSECTGCASCARMCPDSVITVERV</sequence>